<keyword evidence="2" id="KW-1185">Reference proteome</keyword>
<dbReference type="AlphaFoldDB" id="A0A2G9C3J6"/>
<gene>
    <name evidence="1" type="ORF">CS062_22050</name>
</gene>
<protein>
    <submittedName>
        <fullName evidence="1">Uncharacterized protein</fullName>
    </submittedName>
</protein>
<organism evidence="1 2">
    <name type="scientific">Roseateles chitinivorans</name>
    <dbReference type="NCBI Taxonomy" id="2917965"/>
    <lineage>
        <taxon>Bacteria</taxon>
        <taxon>Pseudomonadati</taxon>
        <taxon>Pseudomonadota</taxon>
        <taxon>Betaproteobacteria</taxon>
        <taxon>Burkholderiales</taxon>
        <taxon>Sphaerotilaceae</taxon>
        <taxon>Roseateles</taxon>
    </lineage>
</organism>
<evidence type="ECO:0000313" key="1">
    <source>
        <dbReference type="EMBL" id="PIM50996.1"/>
    </source>
</evidence>
<name>A0A2G9C3J6_9BURK</name>
<reference evidence="1 2" key="1">
    <citation type="submission" date="2017-11" db="EMBL/GenBank/DDBJ databases">
        <title>Draft genome sequence of Mitsuaria sp. HWN-4.</title>
        <authorList>
            <person name="Gundlapally S.R."/>
        </authorList>
    </citation>
    <scope>NUCLEOTIDE SEQUENCE [LARGE SCALE GENOMIC DNA]</scope>
    <source>
        <strain evidence="1 2">HWN-4</strain>
    </source>
</reference>
<dbReference type="RefSeq" id="WP_099863738.1">
    <property type="nucleotide sequence ID" value="NZ_PEOG01000085.1"/>
</dbReference>
<evidence type="ECO:0000313" key="2">
    <source>
        <dbReference type="Proteomes" id="UP000231501"/>
    </source>
</evidence>
<proteinExistence type="predicted"/>
<dbReference type="EMBL" id="PEOG01000085">
    <property type="protein sequence ID" value="PIM50996.1"/>
    <property type="molecule type" value="Genomic_DNA"/>
</dbReference>
<dbReference type="Proteomes" id="UP000231501">
    <property type="component" value="Unassembled WGS sequence"/>
</dbReference>
<accession>A0A2G9C3J6</accession>
<comment type="caution">
    <text evidence="1">The sequence shown here is derived from an EMBL/GenBank/DDBJ whole genome shotgun (WGS) entry which is preliminary data.</text>
</comment>
<sequence>MHLLRINADWARQIATLRDAVTEETHLIRFDNGFYRICRPGHGQFQVLIKPGDDKTGNAPGVRLTLQEKDLYVADIDGRRFERYASTLDQMQPTASGLDAAVRRLPQANGEELFRLQSLIVFCIAESLRSDQIATAVGQMILSSTAGLLGVGPTLPTPRLLEQARCWGQASNAVHAALSPEARAIVVKRRTELTPQQRQFSERVDMGRIETALQERARAVKVLKRPD</sequence>
<dbReference type="OrthoDB" id="9150272at2"/>